<evidence type="ECO:0000256" key="3">
    <source>
        <dbReference type="SAM" id="SignalP"/>
    </source>
</evidence>
<gene>
    <name evidence="4" type="ORF">EDEG_01770</name>
</gene>
<dbReference type="EMBL" id="AFBI03000027">
    <property type="protein sequence ID" value="EJW03944.1"/>
    <property type="molecule type" value="Genomic_DNA"/>
</dbReference>
<keyword evidence="2" id="KW-0812">Transmembrane</keyword>
<evidence type="ECO:0000313" key="4">
    <source>
        <dbReference type="EMBL" id="EJW03944.1"/>
    </source>
</evidence>
<name>J9D8W3_EDHAE</name>
<dbReference type="InParanoid" id="J9D8W3"/>
<feature type="signal peptide" evidence="3">
    <location>
        <begin position="1"/>
        <end position="21"/>
    </location>
</feature>
<keyword evidence="3" id="KW-0732">Signal</keyword>
<reference evidence="5" key="2">
    <citation type="submission" date="2015-07" db="EMBL/GenBank/DDBJ databases">
        <title>Contrasting host-pathogen interactions and genome evolution in two generalist and specialist microsporidian pathogens of mosquitoes.</title>
        <authorList>
            <consortium name="The Broad Institute Genomics Platform"/>
            <consortium name="The Broad Institute Genome Sequencing Center for Infectious Disease"/>
            <person name="Cuomo C.A."/>
            <person name="Sanscrainte N.D."/>
            <person name="Goldberg J.M."/>
            <person name="Heiman D."/>
            <person name="Young S."/>
            <person name="Zeng Q."/>
            <person name="Becnel J.J."/>
            <person name="Birren B.W."/>
        </authorList>
    </citation>
    <scope>NUCLEOTIDE SEQUENCE [LARGE SCALE GENOMIC DNA]</scope>
    <source>
        <strain evidence="5">USNM 41457</strain>
    </source>
</reference>
<proteinExistence type="predicted"/>
<feature type="transmembrane region" description="Helical" evidence="2">
    <location>
        <begin position="251"/>
        <end position="269"/>
    </location>
</feature>
<dbReference type="VEuPathDB" id="MicrosporidiaDB:EDEG_01770"/>
<organism evidence="4 5">
    <name type="scientific">Edhazardia aedis (strain USNM 41457)</name>
    <name type="common">Microsporidian parasite</name>
    <dbReference type="NCBI Taxonomy" id="1003232"/>
    <lineage>
        <taxon>Eukaryota</taxon>
        <taxon>Fungi</taxon>
        <taxon>Fungi incertae sedis</taxon>
        <taxon>Microsporidia</taxon>
        <taxon>Edhazardia</taxon>
    </lineage>
</organism>
<feature type="region of interest" description="Disordered" evidence="1">
    <location>
        <begin position="109"/>
        <end position="133"/>
    </location>
</feature>
<evidence type="ECO:0000256" key="1">
    <source>
        <dbReference type="SAM" id="MobiDB-lite"/>
    </source>
</evidence>
<evidence type="ECO:0000313" key="5">
    <source>
        <dbReference type="Proteomes" id="UP000003163"/>
    </source>
</evidence>
<feature type="compositionally biased region" description="Low complexity" evidence="1">
    <location>
        <begin position="117"/>
        <end position="130"/>
    </location>
</feature>
<keyword evidence="2" id="KW-0472">Membrane</keyword>
<feature type="region of interest" description="Disordered" evidence="1">
    <location>
        <begin position="161"/>
        <end position="208"/>
    </location>
</feature>
<accession>J9D8W3</accession>
<reference evidence="4 5" key="1">
    <citation type="submission" date="2011-08" db="EMBL/GenBank/DDBJ databases">
        <authorList>
            <person name="Liu Z.J."/>
            <person name="Shi F.L."/>
            <person name="Lu J.Q."/>
            <person name="Li M."/>
            <person name="Wang Z.L."/>
        </authorList>
    </citation>
    <scope>NUCLEOTIDE SEQUENCE [LARGE SCALE GENOMIC DNA]</scope>
    <source>
        <strain evidence="4 5">USNM 41457</strain>
    </source>
</reference>
<protein>
    <submittedName>
        <fullName evidence="4">Uncharacterized protein</fullName>
    </submittedName>
</protein>
<feature type="compositionally biased region" description="Polar residues" evidence="1">
    <location>
        <begin position="177"/>
        <end position="189"/>
    </location>
</feature>
<keyword evidence="5" id="KW-1185">Reference proteome</keyword>
<evidence type="ECO:0000256" key="2">
    <source>
        <dbReference type="SAM" id="Phobius"/>
    </source>
</evidence>
<dbReference type="HOGENOM" id="CLU_1030693_0_0_1"/>
<keyword evidence="2" id="KW-1133">Transmembrane helix</keyword>
<sequence>MLNSLIILYLCACYNIECSDSKKLNIKKKFTKKLLRIRNFFRKKQREANPNYSEENESQQFDTYTETEGIEDNISSLPNVQNQIEKTLVTQFSVDKHVTMSNHLEDKNIVEEKFDTTTESNSSKNNQNENGRVLNFTTKNVSEIQENQTDSAETNKILISSSNSVSSQNESHRNVTVEVQSESKLSNNSGDDKYTKENSSSEVPQNDLLFTNIDDDKERVFHGNEKINIDKKSVFSQDNILESLKKKYKQVMCFILILLIFFTFGQGWFN</sequence>
<dbReference type="Proteomes" id="UP000003163">
    <property type="component" value="Unassembled WGS sequence"/>
</dbReference>
<dbReference type="AlphaFoldDB" id="J9D8W3"/>
<feature type="chain" id="PRO_5003821442" evidence="3">
    <location>
        <begin position="22"/>
        <end position="270"/>
    </location>
</feature>
<comment type="caution">
    <text evidence="4">The sequence shown here is derived from an EMBL/GenBank/DDBJ whole genome shotgun (WGS) entry which is preliminary data.</text>
</comment>